<evidence type="ECO:0000313" key="6">
    <source>
        <dbReference type="Proteomes" id="UP000293952"/>
    </source>
</evidence>
<evidence type="ECO:0000256" key="2">
    <source>
        <dbReference type="SAM" id="MobiDB-lite"/>
    </source>
</evidence>
<keyword evidence="1" id="KW-0175">Coiled coil</keyword>
<organism evidence="5 6">
    <name type="scientific">Brumimicrobium glaciale</name>
    <dbReference type="NCBI Taxonomy" id="200475"/>
    <lineage>
        <taxon>Bacteria</taxon>
        <taxon>Pseudomonadati</taxon>
        <taxon>Bacteroidota</taxon>
        <taxon>Flavobacteriia</taxon>
        <taxon>Flavobacteriales</taxon>
        <taxon>Crocinitomicaceae</taxon>
        <taxon>Brumimicrobium</taxon>
    </lineage>
</organism>
<feature type="region of interest" description="Disordered" evidence="2">
    <location>
        <begin position="30"/>
        <end position="56"/>
    </location>
</feature>
<dbReference type="EMBL" id="SETE01000003">
    <property type="protein sequence ID" value="RYM34043.1"/>
    <property type="molecule type" value="Genomic_DNA"/>
</dbReference>
<feature type="domain" description="Gliding motility protein SprA N-terminal" evidence="4">
    <location>
        <begin position="61"/>
        <end position="444"/>
    </location>
</feature>
<feature type="region of interest" description="Disordered" evidence="2">
    <location>
        <begin position="1925"/>
        <end position="1948"/>
    </location>
</feature>
<dbReference type="InterPro" id="IPR026377">
    <property type="entry name" value="Cell_surface_SprA"/>
</dbReference>
<dbReference type="NCBIfam" id="TIGR04189">
    <property type="entry name" value="surface_SprA"/>
    <property type="match status" value="1"/>
</dbReference>
<evidence type="ECO:0000256" key="3">
    <source>
        <dbReference type="SAM" id="SignalP"/>
    </source>
</evidence>
<feature type="domain" description="Gliding motility protein SprA N-terminal" evidence="4">
    <location>
        <begin position="1089"/>
        <end position="1627"/>
    </location>
</feature>
<reference evidence="5 6" key="1">
    <citation type="submission" date="2019-02" db="EMBL/GenBank/DDBJ databases">
        <title>Genome sequence of the sea-ice species Brumimicrobium glaciale.</title>
        <authorList>
            <person name="Bowman J.P."/>
        </authorList>
    </citation>
    <scope>NUCLEOTIDE SEQUENCE [LARGE SCALE GENOMIC DNA]</scope>
    <source>
        <strain evidence="5 6">IC156</strain>
    </source>
</reference>
<dbReference type="OrthoDB" id="9806090at2"/>
<feature type="signal peptide" evidence="3">
    <location>
        <begin position="1"/>
        <end position="27"/>
    </location>
</feature>
<accession>A0A4Q4KKZ0</accession>
<dbReference type="RefSeq" id="WP_130093484.1">
    <property type="nucleotide sequence ID" value="NZ_SETE01000003.1"/>
</dbReference>
<evidence type="ECO:0000256" key="1">
    <source>
        <dbReference type="SAM" id="Coils"/>
    </source>
</evidence>
<comment type="caution">
    <text evidence="5">The sequence shown here is derived from an EMBL/GenBank/DDBJ whole genome shotgun (WGS) entry which is preliminary data.</text>
</comment>
<feature type="coiled-coil region" evidence="1">
    <location>
        <begin position="1949"/>
        <end position="1976"/>
    </location>
</feature>
<proteinExistence type="predicted"/>
<gene>
    <name evidence="5" type="primary">sprA</name>
    <name evidence="5" type="ORF">ERX46_08765</name>
</gene>
<feature type="chain" id="PRO_5021010235" evidence="3">
    <location>
        <begin position="28"/>
        <end position="2496"/>
    </location>
</feature>
<sequence>MNIQTLNTLWNGFLLTLILSAATSVYGQNDPDSTKLPYPINNPYDPTGNGRQSFDLGDPKSVQKTIVYDPKTGKYVFKEVIGGLDYRRSSMMTLDEYIEYERQQKMQSYWKEKIDSQTEEEQGLIPPITIDNPGFANIFGSDEIQIRPEGSVELSLGVNSSRYDNPSLPENQRRITRFDFQQQIQLNLVGQIGTKLKLGVSYNTEAAFNFDNVTKLEWTGNEDQILQKIEAGNVSMPLETSLIEGSQTLFGVKTRMKFGRLTVDAIASTSRGQKQEINIKGGAQVQDFKLKADDYEANRHYFLNYYHRDHYDEAMKTVPVVSSLVNITRIEVWVTNQTNKVEDTRNIIGFTDLGEAKPENWSGNPGNASSNQFPRNNANGLYEFAKNNPTIRGFNNAVVALESELTEPGPFQQANDYEKVENARRLTDQEFTYNAQLGFISVNLPLNNDEVLAVSYEYTYAGRTYQVGEFSTDGIVGTDALFLKLLKPTILNPKNKLWDLMMKNVYSIGAYQVSQEGFRLDILYNNPDNSLLVNFLPFEKMDDRQVIDVVGMDRLNQNNRAQQDGVFDFLPITFNGNQATNGGTINTRNGRIYFSTIEPFGETIRQEMIATSTDLAQFADKVAYDELYDSTKIAAQQIPKKNRFYFVGKYESSVSDEIPLNALNVPEGAVVVTAGGIRLTEGSDFTVDYNLGRVKILNSAVLESNADIKISIESNSVFGFQNKSLMGTHLNYMINPDFNVGATWMRMTEKPITQKVDIGDEPFKNNIVGANLSYRKDIPFLTKLINFIPTISTKQMSTLTLNAEVAHLIPGTPRAISKEGISYVDDFEGSQSTIDLKNFSSWRLASIPQGQSNLFPEAALKNNLAAGFKRSHLSWYSIDPMFHENRAITPQHIADNPDETENMNVSIINKTDIFPNTQPATGEITNLPVFNMTYYPKERGMYNYDTTNTVNIDGEFNDPQERWNGIMRSLTTTNFEETNVEYIQFWMLDPFNEDQELQDPNTNHSGGDLYFNIGNLSEDVLPDSRKSFENGLPREFSNTDNTDLTNWARVSTQQVVVNAFDNDPDTRAAQDVGLDGYDDEKERLAFANYVSWVQNNGTLSQAAKDKILADVSKDNYNYYRDDRYDSDEQGIIRRYKYWNGHEGNSPTPEMSATINNDGYPTQATNTPDMEDVNRDNNLSESESYYQYKVSLRQPDLQVGKNYIVNSREYSKGQKEYKWYQFRIPVRNPEKAVNGISDFRSIRFMRMFMKAFEEETTLRFAKLELVRGEWRKFRESLTQPGEGVQEDPNSTAFNIGAVNVEEHDQREPIKYVIPPGILREVDPSQQFQRQLNEQSMTIEVCNLKDGDARAATKNVGMDMIMYKNLEMYLHAEEVDAINPLNDEDVTVFIRLGTDFKENYYEYEVPMKISQWGVTQDLQIWPEENNLRIVFDDLIALKKERNNALDQPGSGAAFNVEYSKEVNHKPGKSDNNSVSYSKRMMKVKGNPSLTDVKTIMIGVRNPKLDAKNPWKPDDGLAKCVQVWVNELRLTEFQNEGGSAALAQAQLQIADFATVQVAGAYSGLNWGSIDSKVSDRQRDTRLSLDISANAQLGQLLGENAKIDIPFLYTYSVGAINPRFDPYNPDIELSSYEAEERKRKLKDGRDFTQRKSFNFTNVRRQRKPGSEANLWDISNFSLNFAYSEDLHRDFTTNYDRTKIWKGGVNYVYNGAPTLWEPFKNSKLMRKSKWWDLVKSTNLYLGPKNISVKNNLIRNYNERQIRNNIPNTAFEFQPIYLKNFTWNRRFDFKYDLTRNLKFDFSANNSSIIDEPGGQVDKNENPELYREFQDSVRTQLRTLGKTMRYDQTYNLTYNLPFNKIPALDFINSNVRYSGSYEWTRPNLGQEAFGNTIQNSRTINTTAQLNMLTLYKKSDFLKKIIDDGRGGRATMRSAMGDGGLNTRGGVNRNLGNTNNDSRLAKKVKELNEKLEKLEKIKVDQLETDELVEHQKELAKVERKLGSKEPRLENQNERIATQEEREEKYQDKFGKPYHPITGFGARALMSVRTISGTYTQNDGMLLPGFNQEAKFFGMNNAMIGDSKIRGFAIGEQQRNVFGKETGFEFAPYAGANGFVVDTSGLNTQHTIMHAQNYNLRASIEPIKDLKVDLTMKRNFTESSSQYYRFSDSLQAFENQSEFKSTTVSYSTISIRSAFEAMDSDFRSPSFDNLRSKRTEVSQVLGEGNPYSLSDSAGYKDGYGPSQQDVIIGAFLNTFSGKKTSKKSISPVRNVPLPNWQVSYNGLTKFKFFKKYVQNFTLRHGYNSSVTVAGMQTNLNSEIDDDGFLSARDINDNFISQQQVQNVTISERFSPLFGFDATWKVNGNGLLTKFEISKERSSSLSLANNQLTEMIGTEYVVGTGYKFTNFRLPLTFQGNKLKASDLNIRIDLSIRDNITVIRKVIENTTQATAGQRVFSIRSSADYLVGKNLTLSLFYDQQLTDPTVATSYVTGNIAAGLRIRINLGGL</sequence>
<evidence type="ECO:0000313" key="5">
    <source>
        <dbReference type="EMBL" id="RYM34043.1"/>
    </source>
</evidence>
<dbReference type="Proteomes" id="UP000293952">
    <property type="component" value="Unassembled WGS sequence"/>
</dbReference>
<evidence type="ECO:0000259" key="4">
    <source>
        <dbReference type="Pfam" id="PF14349"/>
    </source>
</evidence>
<keyword evidence="6" id="KW-1185">Reference proteome</keyword>
<protein>
    <submittedName>
        <fullName evidence="5">Cell surface protein SprA</fullName>
    </submittedName>
</protein>
<dbReference type="Pfam" id="PF14349">
    <property type="entry name" value="SprA_N"/>
    <property type="match status" value="2"/>
</dbReference>
<keyword evidence="3" id="KW-0732">Signal</keyword>
<dbReference type="InterPro" id="IPR025684">
    <property type="entry name" value="SprA_N_dom"/>
</dbReference>
<name>A0A4Q4KKZ0_9FLAO</name>